<evidence type="ECO:0000313" key="2">
    <source>
        <dbReference type="EMBL" id="KAL0185300.1"/>
    </source>
</evidence>
<keyword evidence="3" id="KW-1185">Reference proteome</keyword>
<protein>
    <submittedName>
        <fullName evidence="2">Uncharacterized protein</fullName>
    </submittedName>
</protein>
<dbReference type="AlphaFoldDB" id="A0ABD0QGU5"/>
<feature type="region of interest" description="Disordered" evidence="1">
    <location>
        <begin position="1"/>
        <end position="42"/>
    </location>
</feature>
<feature type="compositionally biased region" description="Basic and acidic residues" evidence="1">
    <location>
        <begin position="20"/>
        <end position="36"/>
    </location>
</feature>
<evidence type="ECO:0000313" key="3">
    <source>
        <dbReference type="Proteomes" id="UP001529510"/>
    </source>
</evidence>
<gene>
    <name evidence="2" type="ORF">M9458_020997</name>
</gene>
<comment type="caution">
    <text evidence="2">The sequence shown here is derived from an EMBL/GenBank/DDBJ whole genome shotgun (WGS) entry which is preliminary data.</text>
</comment>
<sequence length="66" mass="7911">TEQADADVVKLDSNDEPSLDNERPSERQRERERDSDSSSIVVRISEEERQKYEEEIRKLYRQLDDK</sequence>
<reference evidence="2 3" key="1">
    <citation type="submission" date="2024-05" db="EMBL/GenBank/DDBJ databases">
        <title>Genome sequencing and assembly of Indian major carp, Cirrhinus mrigala (Hamilton, 1822).</title>
        <authorList>
            <person name="Mohindra V."/>
            <person name="Chowdhury L.M."/>
            <person name="Lal K."/>
            <person name="Jena J.K."/>
        </authorList>
    </citation>
    <scope>NUCLEOTIDE SEQUENCE [LARGE SCALE GENOMIC DNA]</scope>
    <source>
        <strain evidence="2">CM1030</strain>
        <tissue evidence="2">Blood</tissue>
    </source>
</reference>
<dbReference type="Proteomes" id="UP001529510">
    <property type="component" value="Unassembled WGS sequence"/>
</dbReference>
<evidence type="ECO:0000256" key="1">
    <source>
        <dbReference type="SAM" id="MobiDB-lite"/>
    </source>
</evidence>
<feature type="non-terminal residue" evidence="2">
    <location>
        <position position="1"/>
    </location>
</feature>
<accession>A0ABD0QGU5</accession>
<dbReference type="EMBL" id="JAMKFB020000009">
    <property type="protein sequence ID" value="KAL0185300.1"/>
    <property type="molecule type" value="Genomic_DNA"/>
</dbReference>
<proteinExistence type="predicted"/>
<organism evidence="2 3">
    <name type="scientific">Cirrhinus mrigala</name>
    <name type="common">Mrigala</name>
    <dbReference type="NCBI Taxonomy" id="683832"/>
    <lineage>
        <taxon>Eukaryota</taxon>
        <taxon>Metazoa</taxon>
        <taxon>Chordata</taxon>
        <taxon>Craniata</taxon>
        <taxon>Vertebrata</taxon>
        <taxon>Euteleostomi</taxon>
        <taxon>Actinopterygii</taxon>
        <taxon>Neopterygii</taxon>
        <taxon>Teleostei</taxon>
        <taxon>Ostariophysi</taxon>
        <taxon>Cypriniformes</taxon>
        <taxon>Cyprinidae</taxon>
        <taxon>Labeoninae</taxon>
        <taxon>Labeonini</taxon>
        <taxon>Cirrhinus</taxon>
    </lineage>
</organism>
<feature type="non-terminal residue" evidence="2">
    <location>
        <position position="66"/>
    </location>
</feature>
<name>A0ABD0QGU5_CIRMR</name>